<dbReference type="EMBL" id="LIYD01000005">
    <property type="protein sequence ID" value="KOS07346.1"/>
    <property type="molecule type" value="Genomic_DNA"/>
</dbReference>
<dbReference type="Pfam" id="PF09982">
    <property type="entry name" value="LpxR"/>
    <property type="match status" value="1"/>
</dbReference>
<evidence type="ECO:0008006" key="3">
    <source>
        <dbReference type="Google" id="ProtNLM"/>
    </source>
</evidence>
<dbReference type="Gene3D" id="2.40.128.140">
    <property type="entry name" value="Outer membrane protein"/>
    <property type="match status" value="1"/>
</dbReference>
<reference evidence="1 2" key="1">
    <citation type="submission" date="2015-08" db="EMBL/GenBank/DDBJ databases">
        <title>Whole genome sequence of Flavobacterium akiainvivens IK-1T, from decaying Wikstroemia oahuensis, an endemic Hawaiian shrub.</title>
        <authorList>
            <person name="Wan X."/>
            <person name="Hou S."/>
            <person name="Saito J."/>
            <person name="Donachie S."/>
        </authorList>
    </citation>
    <scope>NUCLEOTIDE SEQUENCE [LARGE SCALE GENOMIC DNA]</scope>
    <source>
        <strain evidence="1 2">IK-1</strain>
    </source>
</reference>
<evidence type="ECO:0000313" key="1">
    <source>
        <dbReference type="EMBL" id="KOS07346.1"/>
    </source>
</evidence>
<organism evidence="1 2">
    <name type="scientific">Flavobacterium akiainvivens</name>
    <dbReference type="NCBI Taxonomy" id="1202724"/>
    <lineage>
        <taxon>Bacteria</taxon>
        <taxon>Pseudomonadati</taxon>
        <taxon>Bacteroidota</taxon>
        <taxon>Flavobacteriia</taxon>
        <taxon>Flavobacteriales</taxon>
        <taxon>Flavobacteriaceae</taxon>
        <taxon>Flavobacterium</taxon>
    </lineage>
</organism>
<dbReference type="RefSeq" id="WP_054409001.1">
    <property type="nucleotide sequence ID" value="NZ_FOYA01000005.1"/>
</dbReference>
<accession>A0A0M9VJ42</accession>
<dbReference type="STRING" id="1202724.AM493_15840"/>
<dbReference type="AlphaFoldDB" id="A0A0M9VJ42"/>
<dbReference type="PATRIC" id="fig|1202724.3.peg.3290"/>
<dbReference type="Proteomes" id="UP000037755">
    <property type="component" value="Unassembled WGS sequence"/>
</dbReference>
<dbReference type="InterPro" id="IPR018707">
    <property type="entry name" value="LpxR"/>
</dbReference>
<dbReference type="OrthoDB" id="622552at2"/>
<evidence type="ECO:0000313" key="2">
    <source>
        <dbReference type="Proteomes" id="UP000037755"/>
    </source>
</evidence>
<keyword evidence="2" id="KW-1185">Reference proteome</keyword>
<proteinExistence type="predicted"/>
<sequence>MPQLRFLLLFCTVVCFGQRPAEIGIVSDNDSYTSFVNDQYYTNGIEFFYRYLNNPEETRALKSITEFRAGQYIYNPQSVRAEDINVHDRPFAGYLFAEARFSKFYTRNRVLKLKFQGGVVGPEALGRPFQEGLHKLLNLPTVHGWQYQITTTPAAQAAVFYAKGIYEAPAKRFDMFLQGEANVGTIWNSATFGPMARISLKGELQSIYQSMHFGAALEEDKTEYAQRGELFLYINPNIQYMAYDGTIEGSMFNDKSPVTWPLIHWRFNGEAGIKYRKNHWTYGFVFNYRGKEAINRVIEGFYYGSLHLSYLL</sequence>
<dbReference type="InterPro" id="IPR037107">
    <property type="entry name" value="Put_OMP_sf"/>
</dbReference>
<protein>
    <recommendedName>
        <fullName evidence="3">Lipid A deacylase LpxR family protein</fullName>
    </recommendedName>
</protein>
<comment type="caution">
    <text evidence="1">The sequence shown here is derived from an EMBL/GenBank/DDBJ whole genome shotgun (WGS) entry which is preliminary data.</text>
</comment>
<name>A0A0M9VJ42_9FLAO</name>
<gene>
    <name evidence="1" type="ORF">AM493_15840</name>
</gene>